<dbReference type="EMBL" id="ML119693">
    <property type="protein sequence ID" value="RPA79925.1"/>
    <property type="molecule type" value="Genomic_DNA"/>
</dbReference>
<gene>
    <name evidence="2" type="ORF">BJ508DRAFT_132558</name>
</gene>
<feature type="transmembrane region" description="Helical" evidence="1">
    <location>
        <begin position="39"/>
        <end position="59"/>
    </location>
</feature>
<reference evidence="2 3" key="1">
    <citation type="journal article" date="2018" name="Nat. Ecol. Evol.">
        <title>Pezizomycetes genomes reveal the molecular basis of ectomycorrhizal truffle lifestyle.</title>
        <authorList>
            <person name="Murat C."/>
            <person name="Payen T."/>
            <person name="Noel B."/>
            <person name="Kuo A."/>
            <person name="Morin E."/>
            <person name="Chen J."/>
            <person name="Kohler A."/>
            <person name="Krizsan K."/>
            <person name="Balestrini R."/>
            <person name="Da Silva C."/>
            <person name="Montanini B."/>
            <person name="Hainaut M."/>
            <person name="Levati E."/>
            <person name="Barry K.W."/>
            <person name="Belfiori B."/>
            <person name="Cichocki N."/>
            <person name="Clum A."/>
            <person name="Dockter R.B."/>
            <person name="Fauchery L."/>
            <person name="Guy J."/>
            <person name="Iotti M."/>
            <person name="Le Tacon F."/>
            <person name="Lindquist E.A."/>
            <person name="Lipzen A."/>
            <person name="Malagnac F."/>
            <person name="Mello A."/>
            <person name="Molinier V."/>
            <person name="Miyauchi S."/>
            <person name="Poulain J."/>
            <person name="Riccioni C."/>
            <person name="Rubini A."/>
            <person name="Sitrit Y."/>
            <person name="Splivallo R."/>
            <person name="Traeger S."/>
            <person name="Wang M."/>
            <person name="Zifcakova L."/>
            <person name="Wipf D."/>
            <person name="Zambonelli A."/>
            <person name="Paolocci F."/>
            <person name="Nowrousian M."/>
            <person name="Ottonello S."/>
            <person name="Baldrian P."/>
            <person name="Spatafora J.W."/>
            <person name="Henrissat B."/>
            <person name="Nagy L.G."/>
            <person name="Aury J.M."/>
            <person name="Wincker P."/>
            <person name="Grigoriev I.V."/>
            <person name="Bonfante P."/>
            <person name="Martin F.M."/>
        </authorList>
    </citation>
    <scope>NUCLEOTIDE SEQUENCE [LARGE SCALE GENOMIC DNA]</scope>
    <source>
        <strain evidence="2 3">RN42</strain>
    </source>
</reference>
<sequence>MSRSWIAQLRPHQECQLKWFSYGRSGAFSLPALPDLFSWARFFLSLVLLNSCFGVGLLCI</sequence>
<keyword evidence="1" id="KW-0472">Membrane</keyword>
<protein>
    <submittedName>
        <fullName evidence="2">Uncharacterized protein</fullName>
    </submittedName>
</protein>
<keyword evidence="1" id="KW-1133">Transmembrane helix</keyword>
<evidence type="ECO:0000313" key="3">
    <source>
        <dbReference type="Proteomes" id="UP000275078"/>
    </source>
</evidence>
<evidence type="ECO:0000256" key="1">
    <source>
        <dbReference type="SAM" id="Phobius"/>
    </source>
</evidence>
<organism evidence="2 3">
    <name type="scientific">Ascobolus immersus RN42</name>
    <dbReference type="NCBI Taxonomy" id="1160509"/>
    <lineage>
        <taxon>Eukaryota</taxon>
        <taxon>Fungi</taxon>
        <taxon>Dikarya</taxon>
        <taxon>Ascomycota</taxon>
        <taxon>Pezizomycotina</taxon>
        <taxon>Pezizomycetes</taxon>
        <taxon>Pezizales</taxon>
        <taxon>Ascobolaceae</taxon>
        <taxon>Ascobolus</taxon>
    </lineage>
</organism>
<name>A0A3N4I1E8_ASCIM</name>
<proteinExistence type="predicted"/>
<keyword evidence="3" id="KW-1185">Reference proteome</keyword>
<keyword evidence="1" id="KW-0812">Transmembrane</keyword>
<dbReference type="Proteomes" id="UP000275078">
    <property type="component" value="Unassembled WGS sequence"/>
</dbReference>
<evidence type="ECO:0000313" key="2">
    <source>
        <dbReference type="EMBL" id="RPA79925.1"/>
    </source>
</evidence>
<dbReference type="AlphaFoldDB" id="A0A3N4I1E8"/>
<accession>A0A3N4I1E8</accession>